<organism evidence="3 4">
    <name type="scientific">Chitiniphilus purpureus</name>
    <dbReference type="NCBI Taxonomy" id="2981137"/>
    <lineage>
        <taxon>Bacteria</taxon>
        <taxon>Pseudomonadati</taxon>
        <taxon>Pseudomonadota</taxon>
        <taxon>Betaproteobacteria</taxon>
        <taxon>Neisseriales</taxon>
        <taxon>Chitinibacteraceae</taxon>
        <taxon>Chitiniphilus</taxon>
    </lineage>
</organism>
<proteinExistence type="predicted"/>
<evidence type="ECO:0000313" key="4">
    <source>
        <dbReference type="Proteomes" id="UP001061302"/>
    </source>
</evidence>
<dbReference type="InterPro" id="IPR012334">
    <property type="entry name" value="Pectin_lyas_fold"/>
</dbReference>
<keyword evidence="1" id="KW-0732">Signal</keyword>
<dbReference type="Gene3D" id="2.160.20.10">
    <property type="entry name" value="Single-stranded right-handed beta-helix, Pectin lyase-like"/>
    <property type="match status" value="2"/>
</dbReference>
<evidence type="ECO:0000259" key="2">
    <source>
        <dbReference type="Pfam" id="PF13229"/>
    </source>
</evidence>
<feature type="chain" id="PRO_5045504508" evidence="1">
    <location>
        <begin position="37"/>
        <end position="600"/>
    </location>
</feature>
<evidence type="ECO:0000256" key="1">
    <source>
        <dbReference type="SAM" id="SignalP"/>
    </source>
</evidence>
<evidence type="ECO:0000313" key="3">
    <source>
        <dbReference type="EMBL" id="UXY15939.1"/>
    </source>
</evidence>
<dbReference type="Pfam" id="PF13229">
    <property type="entry name" value="Beta_helix"/>
    <property type="match status" value="1"/>
</dbReference>
<dbReference type="InterPro" id="IPR039448">
    <property type="entry name" value="Beta_helix"/>
</dbReference>
<dbReference type="Proteomes" id="UP001061302">
    <property type="component" value="Chromosome"/>
</dbReference>
<dbReference type="RefSeq" id="WP_263125376.1">
    <property type="nucleotide sequence ID" value="NZ_CP106753.1"/>
</dbReference>
<feature type="signal peptide" evidence="1">
    <location>
        <begin position="1"/>
        <end position="36"/>
    </location>
</feature>
<accession>A0ABY6DNI8</accession>
<dbReference type="EMBL" id="CP106753">
    <property type="protein sequence ID" value="UXY15939.1"/>
    <property type="molecule type" value="Genomic_DNA"/>
</dbReference>
<name>A0ABY6DNI8_9NEIS</name>
<dbReference type="InterPro" id="IPR006626">
    <property type="entry name" value="PbH1"/>
</dbReference>
<dbReference type="SUPFAM" id="SSF51126">
    <property type="entry name" value="Pectin lyase-like"/>
    <property type="match status" value="2"/>
</dbReference>
<keyword evidence="4" id="KW-1185">Reference proteome</keyword>
<protein>
    <submittedName>
        <fullName evidence="3">Right-handed parallel beta-helix repeat-containing protein</fullName>
    </submittedName>
</protein>
<dbReference type="SMART" id="SM00710">
    <property type="entry name" value="PbH1"/>
    <property type="match status" value="8"/>
</dbReference>
<reference evidence="3" key="1">
    <citation type="submission" date="2022-10" db="EMBL/GenBank/DDBJ databases">
        <title>Chitiniphilus purpureus sp. nov., a novel chitin-degrading bacterium isolated from crawfish pond sediment.</title>
        <authorList>
            <person name="Li K."/>
        </authorList>
    </citation>
    <scope>NUCLEOTIDE SEQUENCE</scope>
    <source>
        <strain evidence="3">CD1</strain>
    </source>
</reference>
<feature type="domain" description="Right handed beta helix" evidence="2">
    <location>
        <begin position="154"/>
        <end position="287"/>
    </location>
</feature>
<gene>
    <name evidence="3" type="ORF">N8I74_02670</name>
</gene>
<sequence>MHHFPCSNIGPASRRLRVIACGLTLALTVSPATGWAVDYFVSTVGNDANDGRTEDTAFATPARALKQAGAGDTLYILDRYVLQQGPLLIQMKQGTAGAPLRLRGRASRHATQPPAIECLRPLPCVQVESSRHIDIAQLNLLAGQTTQAGAMQGVFYVRNSQSVTLADNHVSGSARFAVYLDGTSSDADHALRGNHISGTRDSAIYAVGQQRLTVSGNAVSDVVQGDGIVVVGARGVDIEGNRVSNIAYPSGKEGIKVRPSQDVRIVGNEVSEVSGMGIYVMRASNVHSAERHRNVLVQRNVVYHAVTRNRGVTPCVGGGWPAAVHVAVTDGAVVEHNRVFENYGEGIVLSHVTQGLMRWNEARDNFSVNLYLNNTDTTTVERNFTYHTGLAPFQRCGAGAGGIGFANEKFRDPQGVEVGTVRLLAGLHVHNNIVLGGRFGMSYYTEDSDYYYRGGLRQSRIANNTVYGSQNGPLLSIVDDPDHRDNLIEANLWQQRPAGSGTPPLRRVPRYGFTTLANLWHGGPIGSEAGGSPDDVLADAQLTAPGAFNADGYRIAGSSPARDAARYSQPNKALWYDYFGQRRGLEAWDIGAHEYGKPVE</sequence>
<dbReference type="InterPro" id="IPR011050">
    <property type="entry name" value="Pectin_lyase_fold/virulence"/>
</dbReference>